<dbReference type="GO" id="GO:0015031">
    <property type="term" value="P:protein transport"/>
    <property type="evidence" value="ECO:0007669"/>
    <property type="project" value="InterPro"/>
</dbReference>
<dbReference type="Proteomes" id="UP001140949">
    <property type="component" value="Unassembled WGS sequence"/>
</dbReference>
<dbReference type="Gene3D" id="1.20.1260.60">
    <property type="entry name" value="Vacuolar protein sorting-associated protein Ist1"/>
    <property type="match status" value="1"/>
</dbReference>
<comment type="similarity">
    <text evidence="1">Belongs to the IST1 family.</text>
</comment>
<gene>
    <name evidence="4" type="ORF">M6B38_272570</name>
</gene>
<dbReference type="PANTHER" id="PTHR12161">
    <property type="entry name" value="IST1 FAMILY MEMBER"/>
    <property type="match status" value="1"/>
</dbReference>
<name>A0AAX6I708_IRIPA</name>
<reference evidence="4" key="1">
    <citation type="journal article" date="2023" name="GigaByte">
        <title>Genome assembly of the bearded iris, Iris pallida Lam.</title>
        <authorList>
            <person name="Bruccoleri R.E."/>
            <person name="Oakeley E.J."/>
            <person name="Faust A.M.E."/>
            <person name="Altorfer M."/>
            <person name="Dessus-Babus S."/>
            <person name="Burckhardt D."/>
            <person name="Oertli M."/>
            <person name="Naumann U."/>
            <person name="Petersen F."/>
            <person name="Wong J."/>
        </authorList>
    </citation>
    <scope>NUCLEOTIDE SEQUENCE</scope>
    <source>
        <strain evidence="4">GSM-AAB239-AS_SAM_17_03QT</strain>
    </source>
</reference>
<feature type="region of interest" description="Disordered" evidence="2">
    <location>
        <begin position="373"/>
        <end position="392"/>
    </location>
</feature>
<feature type="region of interest" description="Disordered" evidence="2">
    <location>
        <begin position="248"/>
        <end position="270"/>
    </location>
</feature>
<dbReference type="InterPro" id="IPR005061">
    <property type="entry name" value="Ist1"/>
</dbReference>
<evidence type="ECO:0008006" key="6">
    <source>
        <dbReference type="Google" id="ProtNLM"/>
    </source>
</evidence>
<evidence type="ECO:0000256" key="2">
    <source>
        <dbReference type="SAM" id="MobiDB-lite"/>
    </source>
</evidence>
<keyword evidence="5" id="KW-1185">Reference proteome</keyword>
<evidence type="ECO:0000313" key="4">
    <source>
        <dbReference type="EMBL" id="KAJ6848838.1"/>
    </source>
</evidence>
<accession>A0AAX6I708</accession>
<evidence type="ECO:0000256" key="3">
    <source>
        <dbReference type="SAM" id="Phobius"/>
    </source>
</evidence>
<feature type="compositionally biased region" description="Polar residues" evidence="2">
    <location>
        <begin position="519"/>
        <end position="548"/>
    </location>
</feature>
<keyword evidence="3" id="KW-0812">Transmembrane</keyword>
<evidence type="ECO:0000256" key="1">
    <source>
        <dbReference type="ARBA" id="ARBA00005536"/>
    </source>
</evidence>
<dbReference type="EMBL" id="JANAVB010004399">
    <property type="protein sequence ID" value="KAJ6848838.1"/>
    <property type="molecule type" value="Genomic_DNA"/>
</dbReference>
<keyword evidence="3" id="KW-0472">Membrane</keyword>
<feature type="region of interest" description="Disordered" evidence="2">
    <location>
        <begin position="406"/>
        <end position="426"/>
    </location>
</feature>
<protein>
    <recommendedName>
        <fullName evidence="6">Regulator of Vps4 activity in the MVB pathway protein</fullName>
    </recommendedName>
</protein>
<evidence type="ECO:0000313" key="5">
    <source>
        <dbReference type="Proteomes" id="UP001140949"/>
    </source>
</evidence>
<proteinExistence type="inferred from homology"/>
<feature type="region of interest" description="Disordered" evidence="2">
    <location>
        <begin position="502"/>
        <end position="559"/>
    </location>
</feature>
<comment type="caution">
    <text evidence="4">The sequence shown here is derived from an EMBL/GenBank/DDBJ whole genome shotgun (WGS) entry which is preliminary data.</text>
</comment>
<feature type="transmembrane region" description="Helical" evidence="3">
    <location>
        <begin position="82"/>
        <end position="104"/>
    </location>
</feature>
<feature type="region of interest" description="Disordered" evidence="2">
    <location>
        <begin position="302"/>
        <end position="358"/>
    </location>
</feature>
<feature type="compositionally biased region" description="Basic and acidic residues" evidence="2">
    <location>
        <begin position="308"/>
        <end position="345"/>
    </location>
</feature>
<dbReference type="Pfam" id="PF03398">
    <property type="entry name" value="Ist1"/>
    <property type="match status" value="1"/>
</dbReference>
<keyword evidence="3" id="KW-1133">Transmembrane helix</keyword>
<feature type="compositionally biased region" description="Basic and acidic residues" evidence="2">
    <location>
        <begin position="261"/>
        <end position="270"/>
    </location>
</feature>
<dbReference type="PANTHER" id="PTHR12161:SF16">
    <property type="entry name" value="REGULATOR OF VPS4 ACTIVITY IN THE MVB PATHWAY PROTEIN"/>
    <property type="match status" value="1"/>
</dbReference>
<sequence length="559" mass="62783">MGIRRKACGFLSIGSANKKMSKLKTLLHLTVCRLAILKNQHRARCNHARDDLLQLLQLGHRDRALLRLCDCRRDRRPTWQPTIGPAAEALIPLFFFFFFFLFMVQAELVVKEENMLDVFAMLEGYCHLVTERSVLLRGQKVCPDELREAVSSLAYASSRLGDLPELYHVRNVFSSMFGKDFTNSAVEIRNSCGVNPKIVQKLSTRQPSLESRVRITKEIATSKGITLDLVYDISTNCPDNKHKIAKQIAEPTMQVDPSSTPKRDSSGRGKYKYKDAASAALAAFESAEDAAAAAKAAVELSQSSESSFGDHPKSGSDCSPTKEEKIDSNKAMDDPVRDSNREINKNKSNTTSESYEEDAVEYFSSNVRLYSNEDKEVEKNKSNSTSKSEEENLKYFSHMQLYPDEHEDEKKSFRSLKRSPYSSTGSPLLEELQEEDTFELALLNEMSQSEIEKPSLRGWMFNAELALGSPDKHATPNLNPIYQKSNSGTKNRENLNSSMKLKSEDKGLLGSAKLGRHSISFSPETRSFQSEIGQEESANILPTKTSRALSVRTRRGLQR</sequence>
<organism evidence="4 5">
    <name type="scientific">Iris pallida</name>
    <name type="common">Sweet iris</name>
    <dbReference type="NCBI Taxonomy" id="29817"/>
    <lineage>
        <taxon>Eukaryota</taxon>
        <taxon>Viridiplantae</taxon>
        <taxon>Streptophyta</taxon>
        <taxon>Embryophyta</taxon>
        <taxon>Tracheophyta</taxon>
        <taxon>Spermatophyta</taxon>
        <taxon>Magnoliopsida</taxon>
        <taxon>Liliopsida</taxon>
        <taxon>Asparagales</taxon>
        <taxon>Iridaceae</taxon>
        <taxon>Iridoideae</taxon>
        <taxon>Irideae</taxon>
        <taxon>Iris</taxon>
    </lineage>
</organism>
<dbReference type="AlphaFoldDB" id="A0AAX6I708"/>
<dbReference type="InterPro" id="IPR042277">
    <property type="entry name" value="IST1-like"/>
</dbReference>
<reference evidence="4" key="2">
    <citation type="submission" date="2023-04" db="EMBL/GenBank/DDBJ databases">
        <authorList>
            <person name="Bruccoleri R.E."/>
            <person name="Oakeley E.J."/>
            <person name="Faust A.-M."/>
            <person name="Dessus-Babus S."/>
            <person name="Altorfer M."/>
            <person name="Burckhardt D."/>
            <person name="Oertli M."/>
            <person name="Naumann U."/>
            <person name="Petersen F."/>
            <person name="Wong J."/>
        </authorList>
    </citation>
    <scope>NUCLEOTIDE SEQUENCE</scope>
    <source>
        <strain evidence="4">GSM-AAB239-AS_SAM_17_03QT</strain>
        <tissue evidence="4">Leaf</tissue>
    </source>
</reference>